<evidence type="ECO:0000313" key="1">
    <source>
        <dbReference type="EMBL" id="CAN82047.1"/>
    </source>
</evidence>
<dbReference type="EMBL" id="AM423633">
    <property type="protein sequence ID" value="CAN82047.1"/>
    <property type="molecule type" value="Genomic_DNA"/>
</dbReference>
<accession>A5ADA0</accession>
<reference evidence="1" key="1">
    <citation type="journal article" date="2007" name="PLoS ONE">
        <title>The first genome sequence of an elite grapevine cultivar (Pinot noir Vitis vinifera L.): coping with a highly heterozygous genome.</title>
        <authorList>
            <person name="Velasco R."/>
            <person name="Zharkikh A."/>
            <person name="Troggio M."/>
            <person name="Cartwright D.A."/>
            <person name="Cestaro A."/>
            <person name="Pruss D."/>
            <person name="Pindo M."/>
            <person name="FitzGerald L.M."/>
            <person name="Vezzulli S."/>
            <person name="Reid J."/>
            <person name="Malacarne G."/>
            <person name="Iliev D."/>
            <person name="Coppola G."/>
            <person name="Wardell B."/>
            <person name="Micheletti D."/>
            <person name="Macalma T."/>
            <person name="Facci M."/>
            <person name="Mitchell J.T."/>
            <person name="Perazzolli M."/>
            <person name="Eldredge G."/>
            <person name="Gatto P."/>
            <person name="Oyzerski R."/>
            <person name="Moretto M."/>
            <person name="Gutin N."/>
            <person name="Stefanini M."/>
            <person name="Chen Y."/>
            <person name="Segala C."/>
            <person name="Davenport C."/>
            <person name="Dematte L."/>
            <person name="Mraz A."/>
            <person name="Battilana J."/>
            <person name="Stormo K."/>
            <person name="Costa F."/>
            <person name="Tao Q."/>
            <person name="Si-Ammour A."/>
            <person name="Harkins T."/>
            <person name="Lackey A."/>
            <person name="Perbost C."/>
            <person name="Taillon B."/>
            <person name="Stella A."/>
            <person name="Solovyev V."/>
            <person name="Fawcett J.A."/>
            <person name="Sterck L."/>
            <person name="Vandepoele K."/>
            <person name="Grando S.M."/>
            <person name="Toppo S."/>
            <person name="Moser C."/>
            <person name="Lanchbury J."/>
            <person name="Bogden R."/>
            <person name="Skolnick M."/>
            <person name="Sgaramella V."/>
            <person name="Bhatnagar S.K."/>
            <person name="Fontana P."/>
            <person name="Gutin A."/>
            <person name="Van de Peer Y."/>
            <person name="Salamini F."/>
            <person name="Viola R."/>
        </authorList>
    </citation>
    <scope>NUCLEOTIDE SEQUENCE</scope>
</reference>
<name>A5ADA0_VITVI</name>
<organism evidence="1">
    <name type="scientific">Vitis vinifera</name>
    <name type="common">Grape</name>
    <dbReference type="NCBI Taxonomy" id="29760"/>
    <lineage>
        <taxon>Eukaryota</taxon>
        <taxon>Viridiplantae</taxon>
        <taxon>Streptophyta</taxon>
        <taxon>Embryophyta</taxon>
        <taxon>Tracheophyta</taxon>
        <taxon>Spermatophyta</taxon>
        <taxon>Magnoliopsida</taxon>
        <taxon>eudicotyledons</taxon>
        <taxon>Gunneridae</taxon>
        <taxon>Pentapetalae</taxon>
        <taxon>rosids</taxon>
        <taxon>Vitales</taxon>
        <taxon>Vitaceae</taxon>
        <taxon>Viteae</taxon>
        <taxon>Vitis</taxon>
    </lineage>
</organism>
<gene>
    <name evidence="1" type="ORF">VITISV_016302</name>
</gene>
<sequence length="153" mass="17767">MASRLRNSRSALRACLQTTITSSFHLQIAYRLKRWTPDFPRFETRYRMHNLSSKKCFKNVSNSSEIEVRHFRSWFAQSSSNGHNFSVSNPNQPFRSCEMRVTVLRNEGHCAAKWHSCAKIAFAAAKYPAEWDFGCEIENFHALELRSRFAAAK</sequence>
<proteinExistence type="predicted"/>
<dbReference type="AlphaFoldDB" id="A5ADA0"/>
<protein>
    <submittedName>
        <fullName evidence="1">Uncharacterized protein</fullName>
    </submittedName>
</protein>